<gene>
    <name evidence="1" type="ORF">C4F51_00675</name>
</gene>
<sequence length="83" mass="10057">MRVIFDTNFWSYLAESNFENQFLEIENFFDLKIILPPSILLEVQKTKDREKRIKTIKAMAKPWRYKSRTEVDLDVDLHLKLTH</sequence>
<proteinExistence type="predicted"/>
<dbReference type="Proteomes" id="UP000652567">
    <property type="component" value="Unassembled WGS sequence"/>
</dbReference>
<comment type="caution">
    <text evidence="1">The sequence shown here is derived from an EMBL/GenBank/DDBJ whole genome shotgun (WGS) entry which is preliminary data.</text>
</comment>
<evidence type="ECO:0000313" key="2">
    <source>
        <dbReference type="Proteomes" id="UP000652567"/>
    </source>
</evidence>
<organism evidence="1 2">
    <name type="scientific">Cellvibrio polysaccharolyticus</name>
    <dbReference type="NCBI Taxonomy" id="2082724"/>
    <lineage>
        <taxon>Bacteria</taxon>
        <taxon>Pseudomonadati</taxon>
        <taxon>Pseudomonadota</taxon>
        <taxon>Gammaproteobacteria</taxon>
        <taxon>Cellvibrionales</taxon>
        <taxon>Cellvibrionaceae</taxon>
        <taxon>Cellvibrio</taxon>
    </lineage>
</organism>
<keyword evidence="2" id="KW-1185">Reference proteome</keyword>
<dbReference type="SUPFAM" id="SSF88723">
    <property type="entry name" value="PIN domain-like"/>
    <property type="match status" value="1"/>
</dbReference>
<evidence type="ECO:0000313" key="1">
    <source>
        <dbReference type="EMBL" id="MBE8715699.1"/>
    </source>
</evidence>
<evidence type="ECO:0008006" key="3">
    <source>
        <dbReference type="Google" id="ProtNLM"/>
    </source>
</evidence>
<name>A0A928V3Z0_9GAMM</name>
<accession>A0A928V3Z0</accession>
<dbReference type="EMBL" id="PRDL01000001">
    <property type="protein sequence ID" value="MBE8715699.1"/>
    <property type="molecule type" value="Genomic_DNA"/>
</dbReference>
<reference evidence="1" key="1">
    <citation type="submission" date="2018-07" db="EMBL/GenBank/DDBJ databases">
        <title>Genome assembly of strain Ka43.</title>
        <authorList>
            <person name="Kukolya J."/>
            <person name="Nagy I."/>
            <person name="Horvath B."/>
            <person name="Toth A."/>
        </authorList>
    </citation>
    <scope>NUCLEOTIDE SEQUENCE</scope>
    <source>
        <strain evidence="1">KB43</strain>
    </source>
</reference>
<dbReference type="InterPro" id="IPR029060">
    <property type="entry name" value="PIN-like_dom_sf"/>
</dbReference>
<protein>
    <recommendedName>
        <fullName evidence="3">PIN domain-containing protein</fullName>
    </recommendedName>
</protein>
<dbReference type="AlphaFoldDB" id="A0A928V3Z0"/>